<comment type="caution">
    <text evidence="1">The sequence shown here is derived from an EMBL/GenBank/DDBJ whole genome shotgun (WGS) entry which is preliminary data.</text>
</comment>
<dbReference type="RefSeq" id="WP_347324067.1">
    <property type="nucleotide sequence ID" value="NZ_JBCGUH010000002.1"/>
</dbReference>
<dbReference type="Proteomes" id="UP001597233">
    <property type="component" value="Unassembled WGS sequence"/>
</dbReference>
<proteinExistence type="predicted"/>
<organism evidence="1 2">
    <name type="scientific">Paenibacillus wenxiniae</name>
    <dbReference type="NCBI Taxonomy" id="1636843"/>
    <lineage>
        <taxon>Bacteria</taxon>
        <taxon>Bacillati</taxon>
        <taxon>Bacillota</taxon>
        <taxon>Bacilli</taxon>
        <taxon>Bacillales</taxon>
        <taxon>Paenibacillaceae</taxon>
        <taxon>Paenibacillus</taxon>
    </lineage>
</organism>
<protein>
    <submittedName>
        <fullName evidence="1">Uncharacterized protein</fullName>
    </submittedName>
</protein>
<gene>
    <name evidence="1" type="ORF">ACFSC9_19330</name>
</gene>
<keyword evidence="2" id="KW-1185">Reference proteome</keyword>
<reference evidence="2" key="1">
    <citation type="journal article" date="2019" name="Int. J. Syst. Evol. Microbiol.">
        <title>The Global Catalogue of Microorganisms (GCM) 10K type strain sequencing project: providing services to taxonomists for standard genome sequencing and annotation.</title>
        <authorList>
            <consortium name="The Broad Institute Genomics Platform"/>
            <consortium name="The Broad Institute Genome Sequencing Center for Infectious Disease"/>
            <person name="Wu L."/>
            <person name="Ma J."/>
        </authorList>
    </citation>
    <scope>NUCLEOTIDE SEQUENCE [LARGE SCALE GENOMIC DNA]</scope>
    <source>
        <strain evidence="2">CCUG 54950</strain>
    </source>
</reference>
<sequence>MGYYFNGILTSIEAWTAYKEKYNHLCAIELYQQIIAIPISDDLYNEINDETNNGQLTSAPNYDSLTDAIKQLCSEFSRIARTAYIEAEYFGGVGTQNGIVWDAADVIFEETLSEHAVNKALQQLGVIRTEEQDEFDTVQLGRHRSIERWLKEEQHL</sequence>
<accession>A0ABW4RPT0</accession>
<name>A0ABW4RPT0_9BACL</name>
<evidence type="ECO:0000313" key="1">
    <source>
        <dbReference type="EMBL" id="MFD1887633.1"/>
    </source>
</evidence>
<dbReference type="EMBL" id="JBHUEH010000032">
    <property type="protein sequence ID" value="MFD1887633.1"/>
    <property type="molecule type" value="Genomic_DNA"/>
</dbReference>
<evidence type="ECO:0000313" key="2">
    <source>
        <dbReference type="Proteomes" id="UP001597233"/>
    </source>
</evidence>